<keyword evidence="2" id="KW-1185">Reference proteome</keyword>
<feature type="non-terminal residue" evidence="1">
    <location>
        <position position="1"/>
    </location>
</feature>
<proteinExistence type="predicted"/>
<reference evidence="1 2" key="1">
    <citation type="submission" date="2015-09" db="EMBL/GenBank/DDBJ databases">
        <title>Trachymyrmex cornetzi WGS genome.</title>
        <authorList>
            <person name="Nygaard S."/>
            <person name="Hu H."/>
            <person name="Boomsma J."/>
            <person name="Zhang G."/>
        </authorList>
    </citation>
    <scope>NUCLEOTIDE SEQUENCE [LARGE SCALE GENOMIC DNA]</scope>
    <source>
        <strain evidence="1">Tcor2-1</strain>
        <tissue evidence="1">Whole body</tissue>
    </source>
</reference>
<evidence type="ECO:0000313" key="2">
    <source>
        <dbReference type="Proteomes" id="UP000078492"/>
    </source>
</evidence>
<name>A0A195DFD1_9HYME</name>
<evidence type="ECO:0000313" key="1">
    <source>
        <dbReference type="EMBL" id="KYN11566.1"/>
    </source>
</evidence>
<dbReference type="AlphaFoldDB" id="A0A195DFD1"/>
<accession>A0A195DFD1</accession>
<sequence>RKWSPIYQRRQPSDPFSFSIDAVPKKGRSHYLAAESNRYRSSCLDSGERAKRHVREIEDPRIRVSSDGAFGQRSA</sequence>
<dbReference type="EMBL" id="KQ980905">
    <property type="protein sequence ID" value="KYN11566.1"/>
    <property type="molecule type" value="Genomic_DNA"/>
</dbReference>
<dbReference type="Proteomes" id="UP000078492">
    <property type="component" value="Unassembled WGS sequence"/>
</dbReference>
<gene>
    <name evidence="1" type="ORF">ALC57_16350</name>
</gene>
<organism evidence="1 2">
    <name type="scientific">Trachymyrmex cornetzi</name>
    <dbReference type="NCBI Taxonomy" id="471704"/>
    <lineage>
        <taxon>Eukaryota</taxon>
        <taxon>Metazoa</taxon>
        <taxon>Ecdysozoa</taxon>
        <taxon>Arthropoda</taxon>
        <taxon>Hexapoda</taxon>
        <taxon>Insecta</taxon>
        <taxon>Pterygota</taxon>
        <taxon>Neoptera</taxon>
        <taxon>Endopterygota</taxon>
        <taxon>Hymenoptera</taxon>
        <taxon>Apocrita</taxon>
        <taxon>Aculeata</taxon>
        <taxon>Formicoidea</taxon>
        <taxon>Formicidae</taxon>
        <taxon>Myrmicinae</taxon>
        <taxon>Trachymyrmex</taxon>
    </lineage>
</organism>
<protein>
    <submittedName>
        <fullName evidence="1">Uncharacterized protein</fullName>
    </submittedName>
</protein>